<comment type="caution">
    <text evidence="1">The sequence shown here is derived from an EMBL/GenBank/DDBJ whole genome shotgun (WGS) entry which is preliminary data.</text>
</comment>
<sequence length="38" mass="4396">MADRVRVAPAPSDAFALEPFWPSRRLMAFDEWCCCPRP</sequence>
<gene>
    <name evidence="1" type="ORF">CRI78_04625</name>
</gene>
<organism evidence="1 2">
    <name type="scientific">Mycolicibacterium diernhoferi</name>
    <dbReference type="NCBI Taxonomy" id="1801"/>
    <lineage>
        <taxon>Bacteria</taxon>
        <taxon>Bacillati</taxon>
        <taxon>Actinomycetota</taxon>
        <taxon>Actinomycetes</taxon>
        <taxon>Mycobacteriales</taxon>
        <taxon>Mycobacteriaceae</taxon>
        <taxon>Mycolicibacterium</taxon>
    </lineage>
</organism>
<accession>A0A2A7NYU1</accession>
<keyword evidence="2" id="KW-1185">Reference proteome</keyword>
<dbReference type="OrthoDB" id="4736662at2"/>
<protein>
    <submittedName>
        <fullName evidence="1">Uncharacterized protein</fullName>
    </submittedName>
</protein>
<evidence type="ECO:0000313" key="1">
    <source>
        <dbReference type="EMBL" id="PEG55557.1"/>
    </source>
</evidence>
<reference evidence="1 2" key="1">
    <citation type="submission" date="2017-10" db="EMBL/GenBank/DDBJ databases">
        <title>The new phylogeny of genus Mycobacterium.</title>
        <authorList>
            <person name="Tortoli E."/>
            <person name="Trovato A."/>
            <person name="Cirillo D.M."/>
        </authorList>
    </citation>
    <scope>NUCLEOTIDE SEQUENCE [LARGE SCALE GENOMIC DNA]</scope>
    <source>
        <strain evidence="1 2">IP141170001</strain>
    </source>
</reference>
<evidence type="ECO:0000313" key="2">
    <source>
        <dbReference type="Proteomes" id="UP000220340"/>
    </source>
</evidence>
<dbReference type="EMBL" id="PDCR01000005">
    <property type="protein sequence ID" value="PEG55557.1"/>
    <property type="molecule type" value="Genomic_DNA"/>
</dbReference>
<dbReference type="AlphaFoldDB" id="A0A2A7NYU1"/>
<name>A0A2A7NYU1_9MYCO</name>
<dbReference type="Proteomes" id="UP000220340">
    <property type="component" value="Unassembled WGS sequence"/>
</dbReference>
<proteinExistence type="predicted"/>